<accession>A0A4Y2KWA9</accession>
<evidence type="ECO:0000313" key="2">
    <source>
        <dbReference type="Proteomes" id="UP000499080"/>
    </source>
</evidence>
<comment type="caution">
    <text evidence="1">The sequence shown here is derived from an EMBL/GenBank/DDBJ whole genome shotgun (WGS) entry which is preliminary data.</text>
</comment>
<dbReference type="EMBL" id="BGPR01116316">
    <property type="protein sequence ID" value="GBN06641.1"/>
    <property type="molecule type" value="Genomic_DNA"/>
</dbReference>
<sequence>MESIKLRVTHVKALFRHGLAKPRVVRDSYLWTVVGGIRTVASFLRRVALQISRPLSSERMHRRRLSFPPSFDVRAIYRHNAETAGTHEPHRILMFRRWEITRTTVERQAVGT</sequence>
<name>A0A4Y2KWA9_ARAVE</name>
<gene>
    <name evidence="1" type="ORF">AVEN_46778_1</name>
</gene>
<dbReference type="Proteomes" id="UP000499080">
    <property type="component" value="Unassembled WGS sequence"/>
</dbReference>
<organism evidence="1 2">
    <name type="scientific">Araneus ventricosus</name>
    <name type="common">Orbweaver spider</name>
    <name type="synonym">Epeira ventricosa</name>
    <dbReference type="NCBI Taxonomy" id="182803"/>
    <lineage>
        <taxon>Eukaryota</taxon>
        <taxon>Metazoa</taxon>
        <taxon>Ecdysozoa</taxon>
        <taxon>Arthropoda</taxon>
        <taxon>Chelicerata</taxon>
        <taxon>Arachnida</taxon>
        <taxon>Araneae</taxon>
        <taxon>Araneomorphae</taxon>
        <taxon>Entelegynae</taxon>
        <taxon>Araneoidea</taxon>
        <taxon>Araneidae</taxon>
        <taxon>Araneus</taxon>
    </lineage>
</organism>
<dbReference type="AlphaFoldDB" id="A0A4Y2KWA9"/>
<keyword evidence="2" id="KW-1185">Reference proteome</keyword>
<protein>
    <submittedName>
        <fullName evidence="1">Uncharacterized protein</fullName>
    </submittedName>
</protein>
<evidence type="ECO:0000313" key="1">
    <source>
        <dbReference type="EMBL" id="GBN06641.1"/>
    </source>
</evidence>
<proteinExistence type="predicted"/>
<reference evidence="1 2" key="1">
    <citation type="journal article" date="2019" name="Sci. Rep.">
        <title>Orb-weaving spider Araneus ventricosus genome elucidates the spidroin gene catalogue.</title>
        <authorList>
            <person name="Kono N."/>
            <person name="Nakamura H."/>
            <person name="Ohtoshi R."/>
            <person name="Moran D.A.P."/>
            <person name="Shinohara A."/>
            <person name="Yoshida Y."/>
            <person name="Fujiwara M."/>
            <person name="Mori M."/>
            <person name="Tomita M."/>
            <person name="Arakawa K."/>
        </authorList>
    </citation>
    <scope>NUCLEOTIDE SEQUENCE [LARGE SCALE GENOMIC DNA]</scope>
</reference>